<evidence type="ECO:0000313" key="1">
    <source>
        <dbReference type="EMBL" id="EEB34032.1"/>
    </source>
</evidence>
<dbReference type="AlphaFoldDB" id="B6WSK9"/>
<organism evidence="1 2">
    <name type="scientific">Desulfovibrio piger ATCC 29098</name>
    <dbReference type="NCBI Taxonomy" id="411464"/>
    <lineage>
        <taxon>Bacteria</taxon>
        <taxon>Pseudomonadati</taxon>
        <taxon>Thermodesulfobacteriota</taxon>
        <taxon>Desulfovibrionia</taxon>
        <taxon>Desulfovibrionales</taxon>
        <taxon>Desulfovibrionaceae</taxon>
        <taxon>Desulfovibrio</taxon>
    </lineage>
</organism>
<proteinExistence type="predicted"/>
<evidence type="ECO:0000313" key="2">
    <source>
        <dbReference type="Proteomes" id="UP000003676"/>
    </source>
</evidence>
<reference evidence="1 2" key="1">
    <citation type="submission" date="2008-10" db="EMBL/GenBank/DDBJ databases">
        <title>Draft genome sequence of Desulvovibrio piger (ATCC 29098).</title>
        <authorList>
            <person name="Sudarsanam P."/>
            <person name="Ley R."/>
            <person name="Guruge J."/>
            <person name="Turnbaugh P.J."/>
            <person name="Mahowald M."/>
            <person name="Liep D."/>
            <person name="Gordon J."/>
        </authorList>
    </citation>
    <scope>NUCLEOTIDE SEQUENCE [LARGE SCALE GENOMIC DNA]</scope>
    <source>
        <strain evidence="1 2">ATCC 29098</strain>
    </source>
</reference>
<accession>B6WSK9</accession>
<dbReference type="EMBL" id="ABXU01000027">
    <property type="protein sequence ID" value="EEB34032.1"/>
    <property type="molecule type" value="Genomic_DNA"/>
</dbReference>
<reference evidence="1 2" key="2">
    <citation type="submission" date="2008-10" db="EMBL/GenBank/DDBJ databases">
        <authorList>
            <person name="Fulton L."/>
            <person name="Clifton S."/>
            <person name="Fulton B."/>
            <person name="Xu J."/>
            <person name="Minx P."/>
            <person name="Pepin K.H."/>
            <person name="Johnson M."/>
            <person name="Bhonagiri V."/>
            <person name="Nash W.E."/>
            <person name="Mardis E.R."/>
            <person name="Wilson R.K."/>
        </authorList>
    </citation>
    <scope>NUCLEOTIDE SEQUENCE [LARGE SCALE GENOMIC DNA]</scope>
    <source>
        <strain evidence="1 2">ATCC 29098</strain>
    </source>
</reference>
<protein>
    <submittedName>
        <fullName evidence="1">Uncharacterized protein</fullName>
    </submittedName>
</protein>
<dbReference type="HOGENOM" id="CLU_2824114_0_0_7"/>
<comment type="caution">
    <text evidence="1">The sequence shown here is derived from an EMBL/GenBank/DDBJ whole genome shotgun (WGS) entry which is preliminary data.</text>
</comment>
<gene>
    <name evidence="1" type="ORF">DESPIG_00998</name>
</gene>
<dbReference type="Proteomes" id="UP000003676">
    <property type="component" value="Unassembled WGS sequence"/>
</dbReference>
<sequence length="66" mass="7923">MSVRNTMRPTIFSLYGRCPQPLCEKVIMSGVLFCQFNKKIFLFDNFKQKYQLEIRKYNYSGVLYIL</sequence>
<name>B6WSK9_9BACT</name>
<dbReference type="RefSeq" id="WP_006005345.1">
    <property type="nucleotide sequence ID" value="NZ_DS996355.1"/>
</dbReference>